<dbReference type="EMBL" id="AEUD01000007">
    <property type="protein sequence ID" value="EGD55216.1"/>
    <property type="molecule type" value="Genomic_DNA"/>
</dbReference>
<dbReference type="STRING" id="644548.SCNU_10099"/>
<organism evidence="1 2">
    <name type="scientific">Gordonia neofelifaecis NRRL B-59395</name>
    <dbReference type="NCBI Taxonomy" id="644548"/>
    <lineage>
        <taxon>Bacteria</taxon>
        <taxon>Bacillati</taxon>
        <taxon>Actinomycetota</taxon>
        <taxon>Actinomycetes</taxon>
        <taxon>Mycobacteriales</taxon>
        <taxon>Gordoniaceae</taxon>
        <taxon>Gordonia</taxon>
    </lineage>
</organism>
<name>F1YJI3_9ACTN</name>
<sequence length="352" mass="36832">MTAVALAILLGATACSSSPPDMTALPPAAIAAISVGQVLLPDPTSAENVIVAFDANGDEVGRITGRNEYGSTVARLDDGLFGIAGNGAVVLRAEGTTLTGPGGRRHIVGSAVDVAAGHAMMWNTFDTTEYVLVSPDREPFGSEVPGRLVMAGHCDDGWYAGTAQAGGASTRVQLHRLPGPPSTVPVDLPTKAYNELPLVCAANGRDLITLIKPIDAVAGPTLVTIDSRSGRTTSRPLTGTDGNVFLSNRSVTRLDEDLYLIDSQRAAYRLPLSGSATTLRKVWQLPLEERDTRLFISADKVLAVTERAAPTYAEYDLRTGDRLLGPIPLPWLPGVKDGGISVTGAADVVRPS</sequence>
<protein>
    <submittedName>
        <fullName evidence="1">Uncharacterized protein</fullName>
    </submittedName>
</protein>
<comment type="caution">
    <text evidence="1">The sequence shown here is derived from an EMBL/GenBank/DDBJ whole genome shotgun (WGS) entry which is preliminary data.</text>
</comment>
<gene>
    <name evidence="1" type="ORF">SCNU_10099</name>
</gene>
<dbReference type="AlphaFoldDB" id="F1YJI3"/>
<keyword evidence="2" id="KW-1185">Reference proteome</keyword>
<accession>F1YJI3</accession>
<dbReference type="eggNOG" id="ENOG5031W47">
    <property type="taxonomic scope" value="Bacteria"/>
</dbReference>
<dbReference type="Proteomes" id="UP000035065">
    <property type="component" value="Unassembled WGS sequence"/>
</dbReference>
<reference evidence="1 2" key="1">
    <citation type="journal article" date="2011" name="J. Bacteriol.">
        <title>Draft Genome Sequence of Gordonia neofelifaecis NRRL B-59395, a Cholesterol-Degrading Actinomycete.</title>
        <authorList>
            <person name="Ge F."/>
            <person name="Li W."/>
            <person name="Chen G."/>
            <person name="Liu Y."/>
            <person name="Zhang G."/>
            <person name="Yong B."/>
            <person name="Wang Q."/>
            <person name="Wang N."/>
            <person name="Huang Z."/>
            <person name="Li W."/>
            <person name="Wang J."/>
            <person name="Wu C."/>
            <person name="Xie Q."/>
            <person name="Liu G."/>
        </authorList>
    </citation>
    <scope>NUCLEOTIDE SEQUENCE [LARGE SCALE GENOMIC DNA]</scope>
    <source>
        <strain evidence="1 2">NRRL B-59395</strain>
    </source>
</reference>
<evidence type="ECO:0000313" key="2">
    <source>
        <dbReference type="Proteomes" id="UP000035065"/>
    </source>
</evidence>
<proteinExistence type="predicted"/>
<evidence type="ECO:0000313" key="1">
    <source>
        <dbReference type="EMBL" id="EGD55216.1"/>
    </source>
</evidence>